<dbReference type="InterPro" id="IPR008142">
    <property type="entry name" value="AlaDH/PNT_CS1"/>
</dbReference>
<proteinExistence type="predicted"/>
<dbReference type="InterPro" id="IPR007698">
    <property type="entry name" value="AlaDH/PNT_NAD(H)-bd"/>
</dbReference>
<dbReference type="SUPFAM" id="SSF52283">
    <property type="entry name" value="Formate/glycerate dehydrogenase catalytic domain-like"/>
    <property type="match status" value="1"/>
</dbReference>
<organism evidence="10 11">
    <name type="scientific">Halarsenatibacter silvermanii</name>
    <dbReference type="NCBI Taxonomy" id="321763"/>
    <lineage>
        <taxon>Bacteria</taxon>
        <taxon>Bacillati</taxon>
        <taxon>Bacillota</taxon>
        <taxon>Clostridia</taxon>
        <taxon>Halanaerobiales</taxon>
        <taxon>Halarsenatibacteraceae</taxon>
        <taxon>Halarsenatibacter</taxon>
    </lineage>
</organism>
<evidence type="ECO:0000259" key="9">
    <source>
        <dbReference type="SMART" id="SM01003"/>
    </source>
</evidence>
<dbReference type="Proteomes" id="UP000199476">
    <property type="component" value="Unassembled WGS sequence"/>
</dbReference>
<name>A0A1G9Q7B0_9FIRM</name>
<dbReference type="SMART" id="SM01003">
    <property type="entry name" value="AlaDh_PNT_N"/>
    <property type="match status" value="1"/>
</dbReference>
<dbReference type="SUPFAM" id="SSF51735">
    <property type="entry name" value="NAD(P)-binding Rossmann-fold domains"/>
    <property type="match status" value="1"/>
</dbReference>
<dbReference type="GO" id="GO:0005886">
    <property type="term" value="C:plasma membrane"/>
    <property type="evidence" value="ECO:0007669"/>
    <property type="project" value="TreeGrafter"/>
</dbReference>
<evidence type="ECO:0000313" key="10">
    <source>
        <dbReference type="EMBL" id="SDM06829.1"/>
    </source>
</evidence>
<evidence type="ECO:0000256" key="3">
    <source>
        <dbReference type="ARBA" id="ARBA00022741"/>
    </source>
</evidence>
<dbReference type="OrthoDB" id="9804592at2"/>
<feature type="domain" description="Alanine dehydrogenase/pyridine nucleotide transhydrogenase N-terminal" evidence="9">
    <location>
        <begin position="9"/>
        <end position="152"/>
    </location>
</feature>
<dbReference type="EMBL" id="FNGO01000015">
    <property type="protein sequence ID" value="SDM06829.1"/>
    <property type="molecule type" value="Genomic_DNA"/>
</dbReference>
<reference evidence="10 11" key="1">
    <citation type="submission" date="2016-10" db="EMBL/GenBank/DDBJ databases">
        <authorList>
            <person name="de Groot N.N."/>
        </authorList>
    </citation>
    <scope>NUCLEOTIDE SEQUENCE [LARGE SCALE GENOMIC DNA]</scope>
    <source>
        <strain evidence="10 11">SLAS-1</strain>
    </source>
</reference>
<dbReference type="InterPro" id="IPR036291">
    <property type="entry name" value="NAD(P)-bd_dom_sf"/>
</dbReference>
<feature type="domain" description="Alanine dehydrogenase/pyridine nucleotide transhydrogenase NAD(H)-binding" evidence="8">
    <location>
        <begin position="161"/>
        <end position="326"/>
    </location>
</feature>
<keyword evidence="6" id="KW-0520">NAD</keyword>
<dbReference type="Gene3D" id="3.40.50.720">
    <property type="entry name" value="NAD(P)-binding Rossmann-like Domain"/>
    <property type="match status" value="2"/>
</dbReference>
<dbReference type="PANTHER" id="PTHR10160">
    <property type="entry name" value="NAD(P) TRANSHYDROGENASE"/>
    <property type="match status" value="1"/>
</dbReference>
<dbReference type="GO" id="GO:0050661">
    <property type="term" value="F:NADP binding"/>
    <property type="evidence" value="ECO:0007669"/>
    <property type="project" value="TreeGrafter"/>
</dbReference>
<dbReference type="GO" id="GO:0008750">
    <property type="term" value="F:proton-translocating NAD(P)+ transhydrogenase activity"/>
    <property type="evidence" value="ECO:0007669"/>
    <property type="project" value="UniProtKB-EC"/>
</dbReference>
<comment type="function">
    <text evidence="1">The transhydrogenation between NADH and NADP is coupled to respiration and ATP hydrolysis and functions as a proton pump across the membrane.</text>
</comment>
<dbReference type="PANTHER" id="PTHR10160:SF19">
    <property type="entry name" value="PROTON-TRANSLOCATING NAD(P)(+) TRANSHYDROGENASE"/>
    <property type="match status" value="1"/>
</dbReference>
<dbReference type="GO" id="GO:0016491">
    <property type="term" value="F:oxidoreductase activity"/>
    <property type="evidence" value="ECO:0007669"/>
    <property type="project" value="InterPro"/>
</dbReference>
<comment type="catalytic activity">
    <reaction evidence="7">
        <text>NAD(+) + NADPH + H(+)(in) = NADH + NADP(+) + H(+)(out)</text>
        <dbReference type="Rhea" id="RHEA:47992"/>
        <dbReference type="ChEBI" id="CHEBI:15378"/>
        <dbReference type="ChEBI" id="CHEBI:57540"/>
        <dbReference type="ChEBI" id="CHEBI:57783"/>
        <dbReference type="ChEBI" id="CHEBI:57945"/>
        <dbReference type="ChEBI" id="CHEBI:58349"/>
        <dbReference type="EC" id="7.1.1.1"/>
    </reaction>
</comment>
<sequence length="391" mass="42310">MQFSDLTIGVPKEILKGEKRVAVTPETAEKLIEAGAEVLVETGAGEKAFFSDDDYEKAGVEIVGGPEKVYPKADVILKVKEPQFNEDLDEHEADMLAQNSTLISFLHPANSSNHGMVRKLAENGVTSYTLDGIPRISRAQSMDALTSMSTVAGYRSVITGADHLQKFVPMIPTAIGTMGPANVLVIGSGVAGLQAIGTANRLGARVKALDIRPEANEQAQSLGAEVIDFDLPEDLATTDEGYARRLPDEWYEKERETIKEHVVESDLVVLAALIMGEEAPVLVTEDMVEDMDDGSVIVDIAIDQGGNCELSKPGEEIYHDNVMISAILNMPASLPLDSTNMLAKNIHRFFSYLVEEGELAADSEDEIIESTLVTEEGEIVHRGTLKAMGRL</sequence>
<keyword evidence="4" id="KW-0521">NADP</keyword>
<dbReference type="EC" id="7.1.1.1" evidence="2"/>
<evidence type="ECO:0000256" key="4">
    <source>
        <dbReference type="ARBA" id="ARBA00022857"/>
    </source>
</evidence>
<keyword evidence="11" id="KW-1185">Reference proteome</keyword>
<evidence type="ECO:0000256" key="1">
    <source>
        <dbReference type="ARBA" id="ARBA00003943"/>
    </source>
</evidence>
<dbReference type="STRING" id="321763.SAMN04488692_11570"/>
<dbReference type="Pfam" id="PF05222">
    <property type="entry name" value="AlaDh_PNT_N"/>
    <property type="match status" value="1"/>
</dbReference>
<keyword evidence="3" id="KW-0547">Nucleotide-binding</keyword>
<dbReference type="PROSITE" id="PS00836">
    <property type="entry name" value="ALADH_PNT_1"/>
    <property type="match status" value="1"/>
</dbReference>
<evidence type="ECO:0000259" key="8">
    <source>
        <dbReference type="SMART" id="SM01002"/>
    </source>
</evidence>
<evidence type="ECO:0000256" key="6">
    <source>
        <dbReference type="ARBA" id="ARBA00023027"/>
    </source>
</evidence>
<evidence type="ECO:0000256" key="7">
    <source>
        <dbReference type="ARBA" id="ARBA00048202"/>
    </source>
</evidence>
<dbReference type="RefSeq" id="WP_089760801.1">
    <property type="nucleotide sequence ID" value="NZ_FNGO01000015.1"/>
</dbReference>
<dbReference type="InterPro" id="IPR007886">
    <property type="entry name" value="AlaDH/PNT_N"/>
</dbReference>
<dbReference type="AlphaFoldDB" id="A0A1G9Q7B0"/>
<keyword evidence="5" id="KW-1278">Translocase</keyword>
<dbReference type="SMART" id="SM01002">
    <property type="entry name" value="AlaDh_PNT_C"/>
    <property type="match status" value="1"/>
</dbReference>
<evidence type="ECO:0000256" key="5">
    <source>
        <dbReference type="ARBA" id="ARBA00022967"/>
    </source>
</evidence>
<evidence type="ECO:0000256" key="2">
    <source>
        <dbReference type="ARBA" id="ARBA00012943"/>
    </source>
</evidence>
<dbReference type="CDD" id="cd05304">
    <property type="entry name" value="Rubrum_tdh"/>
    <property type="match status" value="1"/>
</dbReference>
<dbReference type="Pfam" id="PF01262">
    <property type="entry name" value="AlaDh_PNT_C"/>
    <property type="match status" value="1"/>
</dbReference>
<protein>
    <recommendedName>
        <fullName evidence="2">proton-translocating NAD(P)(+) transhydrogenase</fullName>
        <ecNumber evidence="2">7.1.1.1</ecNumber>
    </recommendedName>
</protein>
<gene>
    <name evidence="10" type="ORF">SAMN04488692_11570</name>
</gene>
<accession>A0A1G9Q7B0</accession>
<dbReference type="GO" id="GO:0006740">
    <property type="term" value="P:NADPH regeneration"/>
    <property type="evidence" value="ECO:0007669"/>
    <property type="project" value="TreeGrafter"/>
</dbReference>
<evidence type="ECO:0000313" key="11">
    <source>
        <dbReference type="Proteomes" id="UP000199476"/>
    </source>
</evidence>